<name>A0AAV9WZF6_9PEZI</name>
<dbReference type="PANTHER" id="PTHR28180:SF5">
    <property type="entry name" value="DNA POLYMERASE ALPHA SUBUNIT B"/>
    <property type="match status" value="1"/>
</dbReference>
<keyword evidence="2" id="KW-1185">Reference proteome</keyword>
<accession>A0AAV9WZF6</accession>
<gene>
    <name evidence="1" type="ORF">TWF694_003841</name>
</gene>
<comment type="caution">
    <text evidence="1">The sequence shown here is derived from an EMBL/GenBank/DDBJ whole genome shotgun (WGS) entry which is preliminary data.</text>
</comment>
<dbReference type="EMBL" id="JAVHJO010000013">
    <property type="protein sequence ID" value="KAK6530490.1"/>
    <property type="molecule type" value="Genomic_DNA"/>
</dbReference>
<evidence type="ECO:0000313" key="1">
    <source>
        <dbReference type="EMBL" id="KAK6530490.1"/>
    </source>
</evidence>
<evidence type="ECO:0008006" key="3">
    <source>
        <dbReference type="Google" id="ProtNLM"/>
    </source>
</evidence>
<protein>
    <recommendedName>
        <fullName evidence="3">Carboxymuconolactone decarboxylase-like domain-containing protein</fullName>
    </recommendedName>
</protein>
<dbReference type="Gene3D" id="1.20.1290.10">
    <property type="entry name" value="AhpD-like"/>
    <property type="match status" value="1"/>
</dbReference>
<proteinExistence type="predicted"/>
<sequence length="253" mass="28815">MSSAPMTKDLDEVTYPPDRTLEEAHALFREIEATFPKGLGDDKWYLIVIATITYGSEPSHIADLYTYLISLPQYATPESRQALVRRIREALVKLTSLIGVCKPLLAIWAIGEIEREEDKDFSFSREGWQAGGESLERGKDWLGRIYKHNMTAIDKKFESHKDFGWISYYITYGLYLSDHTILGPIETEIVVLSGILIQNLPKESMFHLRGARRVGISMEDVEGIQVCCERVAKFCRARMDKVPRVADVEHDVA</sequence>
<evidence type="ECO:0000313" key="2">
    <source>
        <dbReference type="Proteomes" id="UP001365542"/>
    </source>
</evidence>
<dbReference type="AlphaFoldDB" id="A0AAV9WZF6"/>
<dbReference type="InterPro" id="IPR052999">
    <property type="entry name" value="PTS1_Protein"/>
</dbReference>
<dbReference type="Proteomes" id="UP001365542">
    <property type="component" value="Unassembled WGS sequence"/>
</dbReference>
<organism evidence="1 2">
    <name type="scientific">Orbilia ellipsospora</name>
    <dbReference type="NCBI Taxonomy" id="2528407"/>
    <lineage>
        <taxon>Eukaryota</taxon>
        <taxon>Fungi</taxon>
        <taxon>Dikarya</taxon>
        <taxon>Ascomycota</taxon>
        <taxon>Pezizomycotina</taxon>
        <taxon>Orbiliomycetes</taxon>
        <taxon>Orbiliales</taxon>
        <taxon>Orbiliaceae</taxon>
        <taxon>Orbilia</taxon>
    </lineage>
</organism>
<dbReference type="InterPro" id="IPR029032">
    <property type="entry name" value="AhpD-like"/>
</dbReference>
<reference evidence="1 2" key="1">
    <citation type="submission" date="2019-10" db="EMBL/GenBank/DDBJ databases">
        <authorList>
            <person name="Palmer J.M."/>
        </authorList>
    </citation>
    <scope>NUCLEOTIDE SEQUENCE [LARGE SCALE GENOMIC DNA]</scope>
    <source>
        <strain evidence="1 2">TWF694</strain>
    </source>
</reference>
<dbReference type="PANTHER" id="PTHR28180">
    <property type="entry name" value="CONSERVED MITOCHONDRIAL PROTEIN-RELATED"/>
    <property type="match status" value="1"/>
</dbReference>
<dbReference type="SUPFAM" id="SSF69118">
    <property type="entry name" value="AhpD-like"/>
    <property type="match status" value="1"/>
</dbReference>